<dbReference type="Proteomes" id="UP000663850">
    <property type="component" value="Unassembled WGS sequence"/>
</dbReference>
<evidence type="ECO:0000313" key="2">
    <source>
        <dbReference type="EMBL" id="CAE6490256.1"/>
    </source>
</evidence>
<dbReference type="EMBL" id="CAJMWZ010004487">
    <property type="protein sequence ID" value="CAE6490256.1"/>
    <property type="molecule type" value="Genomic_DNA"/>
</dbReference>
<keyword evidence="1" id="KW-0732">Signal</keyword>
<accession>A0A8H3CQ02</accession>
<organism evidence="2 3">
    <name type="scientific">Rhizoctonia solani</name>
    <dbReference type="NCBI Taxonomy" id="456999"/>
    <lineage>
        <taxon>Eukaryota</taxon>
        <taxon>Fungi</taxon>
        <taxon>Dikarya</taxon>
        <taxon>Basidiomycota</taxon>
        <taxon>Agaricomycotina</taxon>
        <taxon>Agaricomycetes</taxon>
        <taxon>Cantharellales</taxon>
        <taxon>Ceratobasidiaceae</taxon>
        <taxon>Rhizoctonia</taxon>
    </lineage>
</organism>
<feature type="chain" id="PRO_5034270594" evidence="1">
    <location>
        <begin position="37"/>
        <end position="371"/>
    </location>
</feature>
<proteinExistence type="predicted"/>
<evidence type="ECO:0000313" key="3">
    <source>
        <dbReference type="Proteomes" id="UP000663850"/>
    </source>
</evidence>
<gene>
    <name evidence="2" type="ORF">RDB_LOCUS83721</name>
</gene>
<evidence type="ECO:0000256" key="1">
    <source>
        <dbReference type="SAM" id="SignalP"/>
    </source>
</evidence>
<protein>
    <submittedName>
        <fullName evidence="2">Uncharacterized protein</fullName>
    </submittedName>
</protein>
<comment type="caution">
    <text evidence="2">The sequence shown here is derived from an EMBL/GenBank/DDBJ whole genome shotgun (WGS) entry which is preliminary data.</text>
</comment>
<dbReference type="AlphaFoldDB" id="A0A8H3CQ02"/>
<reference evidence="2" key="1">
    <citation type="submission" date="2021-01" db="EMBL/GenBank/DDBJ databases">
        <authorList>
            <person name="Kaushik A."/>
        </authorList>
    </citation>
    <scope>NUCLEOTIDE SEQUENCE</scope>
    <source>
        <strain evidence="2">Type strain: AG8-Rh-89/</strain>
    </source>
</reference>
<sequence>MKVEVAYTSRRSHASSFTLIWVNPLSLLGSTQSAQAHPNCNPRGGVTHFGEDCYQHYSVGSGVPVCPSFVNAGRQQAPRSSFDLPDLPALLLTSLFYDVQKEAAPADKTWGFLVKQSNRQIIGGATSLTQVDEVYLHEVAWEELGDERNFFNGMDKDVAIDMHTSKAITNSESTERADKLGFSAELQGLGFTMEGEHKVIQGNQTTKDQGQTVKLTVGPHKSLFRYHQLDKFWVRSWWYTILEDGVPRVVCKTGSNTFHGWSNVTTRDGTTWASNTEATGEKTLHVSEIVRTWNDSSMGKTSYSELPVDFKWHIDFLQRIASGEDVKDQYDAKLKEADDAKKRDLEKAATPIVMAMAVNKAVKDIEGFFGF</sequence>
<feature type="signal peptide" evidence="1">
    <location>
        <begin position="1"/>
        <end position="36"/>
    </location>
</feature>
<name>A0A8H3CQ02_9AGAM</name>